<dbReference type="AlphaFoldDB" id="A0A6G9YUX2"/>
<protein>
    <submittedName>
        <fullName evidence="4">CocE/NonD family hydrolase</fullName>
    </submittedName>
</protein>
<dbReference type="EMBL" id="CP046173">
    <property type="protein sequence ID" value="QIS16950.1"/>
    <property type="molecule type" value="Genomic_DNA"/>
</dbReference>
<dbReference type="GO" id="GO:0008239">
    <property type="term" value="F:dipeptidyl-peptidase activity"/>
    <property type="evidence" value="ECO:0007669"/>
    <property type="project" value="InterPro"/>
</dbReference>
<dbReference type="PANTHER" id="PTHR43056">
    <property type="entry name" value="PEPTIDASE S9 PROLYL OLIGOPEPTIDASE"/>
    <property type="match status" value="1"/>
</dbReference>
<dbReference type="InterPro" id="IPR005674">
    <property type="entry name" value="CocE/Ser_esterase"/>
</dbReference>
<dbReference type="InterPro" id="IPR029058">
    <property type="entry name" value="AB_hydrolase_fold"/>
</dbReference>
<dbReference type="RefSeq" id="WP_167484381.1">
    <property type="nucleotide sequence ID" value="NZ_CP046173.1"/>
</dbReference>
<dbReference type="InterPro" id="IPR008979">
    <property type="entry name" value="Galactose-bd-like_sf"/>
</dbReference>
<accession>A0A6G9YUX2</accession>
<reference evidence="4 5" key="1">
    <citation type="journal article" date="2019" name="ACS Chem. Biol.">
        <title>Identification and Mobilization of a Cryptic Antibiotic Biosynthesis Gene Locus from a Human-Pathogenic Nocardia Isolate.</title>
        <authorList>
            <person name="Herisse M."/>
            <person name="Ishida K."/>
            <person name="Porter J.L."/>
            <person name="Howden B."/>
            <person name="Hertweck C."/>
            <person name="Stinear T.P."/>
            <person name="Pidot S.J."/>
        </authorList>
    </citation>
    <scope>NUCLEOTIDE SEQUENCE [LARGE SCALE GENOMIC DNA]</scope>
    <source>
        <strain evidence="4 5">AUSMDU00012715</strain>
    </source>
</reference>
<dbReference type="InterPro" id="IPR000383">
    <property type="entry name" value="Xaa-Pro-like_dom"/>
</dbReference>
<dbReference type="Gene3D" id="3.40.50.1820">
    <property type="entry name" value="alpha/beta hydrolase"/>
    <property type="match status" value="1"/>
</dbReference>
<dbReference type="Pfam" id="PF02129">
    <property type="entry name" value="Peptidase_S15"/>
    <property type="match status" value="1"/>
</dbReference>
<dbReference type="SUPFAM" id="SSF53474">
    <property type="entry name" value="alpha/beta-Hydrolases"/>
    <property type="match status" value="1"/>
</dbReference>
<dbReference type="Pfam" id="PF08530">
    <property type="entry name" value="PepX_C"/>
    <property type="match status" value="1"/>
</dbReference>
<feature type="domain" description="Xaa-Pro dipeptidyl-peptidase C-terminal" evidence="3">
    <location>
        <begin position="302"/>
        <end position="550"/>
    </location>
</feature>
<dbReference type="Gene3D" id="1.10.3020.20">
    <property type="match status" value="1"/>
</dbReference>
<dbReference type="InterPro" id="IPR050585">
    <property type="entry name" value="Xaa-Pro_dipeptidyl-ppase/CocE"/>
</dbReference>
<dbReference type="NCBIfam" id="TIGR00976">
    <property type="entry name" value="CocE_NonD"/>
    <property type="match status" value="2"/>
</dbReference>
<proteinExistence type="predicted"/>
<gene>
    <name evidence="4" type="ORF">F6W96_00060</name>
</gene>
<evidence type="ECO:0000313" key="4">
    <source>
        <dbReference type="EMBL" id="QIS16950.1"/>
    </source>
</evidence>
<dbReference type="Gene3D" id="2.60.120.260">
    <property type="entry name" value="Galactose-binding domain-like"/>
    <property type="match status" value="1"/>
</dbReference>
<sequence length="596" mass="65374">MTADTALLFIAAKTPEEGGYPGLCPSSQVRDGMLVERDVAVPMRDGTRIYVDVYRPEYVTDVPVLIAFGPYGKHNGFPPLLGAGADIEPPLPEGKPFEAPIAGYWVEHGYGVIYADPRGCWGSEGDASLFGRQEAEDGYDLVEWAGTRAWSNGRVGLSGVSYLAMSQYAIAATRPPHLAAINPSEGISDLYREAVFHGGIPETQFAVQLAGLVGFGRNKAEDVLGEIFAHPFRDEFWAAKTVDLERIEVPAFFVCSVGNQGTHARGTLEAYRRCGSAQKWLDVHGRKEWRYYYAPAGMDRQRAFFDHFVKGVTTEVTSWPPVRVEYRDRTETGPVRAETDWPPAHIRRTAMHLDGATGRLGPSTPPEPATVGYDPTRCPTVPYRHAGEQKAVFTMTFDTTTDLAGPATLRLWAASPGADDMDVFVVLDKIDTHGQVVPYPFCAYLDDGPLAQGWMRASRRELDPRLSTPDRPVQAHHRDIPLPAGEPVALDIEIWPFTAHFHPGETLRLTIAGADIYRWPSEHFVNGHDLLNNTAPHILHTGQPHDSTLTLPMATHTSRYAQATTREASGHPIPSTLAIGLVTPSNGDIPVRAATQ</sequence>
<feature type="region of interest" description="Disordered" evidence="2">
    <location>
        <begin position="355"/>
        <end position="374"/>
    </location>
</feature>
<keyword evidence="1 4" id="KW-0378">Hydrolase</keyword>
<evidence type="ECO:0000259" key="3">
    <source>
        <dbReference type="SMART" id="SM00939"/>
    </source>
</evidence>
<name>A0A6G9YUX2_9NOCA</name>
<evidence type="ECO:0000313" key="5">
    <source>
        <dbReference type="Proteomes" id="UP000500953"/>
    </source>
</evidence>
<dbReference type="PANTHER" id="PTHR43056:SF10">
    <property type="entry name" value="COCE_NOND FAMILY, PUTATIVE (AFU_ORTHOLOGUE AFUA_7G00600)-RELATED"/>
    <property type="match status" value="1"/>
</dbReference>
<dbReference type="Proteomes" id="UP000500953">
    <property type="component" value="Chromosome"/>
</dbReference>
<evidence type="ECO:0000256" key="2">
    <source>
        <dbReference type="SAM" id="MobiDB-lite"/>
    </source>
</evidence>
<evidence type="ECO:0000256" key="1">
    <source>
        <dbReference type="ARBA" id="ARBA00022801"/>
    </source>
</evidence>
<dbReference type="SUPFAM" id="SSF49785">
    <property type="entry name" value="Galactose-binding domain-like"/>
    <property type="match status" value="1"/>
</dbReference>
<dbReference type="SMART" id="SM00939">
    <property type="entry name" value="PepX_C"/>
    <property type="match status" value="1"/>
</dbReference>
<dbReference type="InterPro" id="IPR013736">
    <property type="entry name" value="Xaa-Pro_dipept_C"/>
</dbReference>
<organism evidence="4 5">
    <name type="scientific">Nocardia terpenica</name>
    <dbReference type="NCBI Taxonomy" id="455432"/>
    <lineage>
        <taxon>Bacteria</taxon>
        <taxon>Bacillati</taxon>
        <taxon>Actinomycetota</taxon>
        <taxon>Actinomycetes</taxon>
        <taxon>Mycobacteriales</taxon>
        <taxon>Nocardiaceae</taxon>
        <taxon>Nocardia</taxon>
    </lineage>
</organism>